<evidence type="ECO:0000256" key="1">
    <source>
        <dbReference type="SAM" id="SignalP"/>
    </source>
</evidence>
<organism evidence="2">
    <name type="scientific">Ixodes ricinus</name>
    <name type="common">Common tick</name>
    <name type="synonym">Acarus ricinus</name>
    <dbReference type="NCBI Taxonomy" id="34613"/>
    <lineage>
        <taxon>Eukaryota</taxon>
        <taxon>Metazoa</taxon>
        <taxon>Ecdysozoa</taxon>
        <taxon>Arthropoda</taxon>
        <taxon>Chelicerata</taxon>
        <taxon>Arachnida</taxon>
        <taxon>Acari</taxon>
        <taxon>Parasitiformes</taxon>
        <taxon>Ixodida</taxon>
        <taxon>Ixodoidea</taxon>
        <taxon>Ixodidae</taxon>
        <taxon>Ixodinae</taxon>
        <taxon>Ixodes</taxon>
    </lineage>
</organism>
<proteinExistence type="predicted"/>
<reference evidence="2" key="1">
    <citation type="submission" date="2019-12" db="EMBL/GenBank/DDBJ databases">
        <title>An insight into the sialome of adult female Ixodes ricinus ticks feeding for 6 days.</title>
        <authorList>
            <person name="Perner J."/>
            <person name="Ribeiro J.M.C."/>
        </authorList>
    </citation>
    <scope>NUCLEOTIDE SEQUENCE</scope>
    <source>
        <strain evidence="2">Semi-engorged</strain>
        <tissue evidence="2">Salivary glands</tissue>
    </source>
</reference>
<sequence length="169" mass="19276">MKIFLLSLTLGVVLHFPPSNQSLLCFPCFFFVPFQRKQDPILSCFLVGGVSFIRPCSQVRVLLEKLCEERRAVGHHAARTKTEGALEVLFFVQHPQVSGNSPLPKVIYQKFSHNEPVNQFKQDHSSQILGLLPHSWVFGSHMWQENFKAGFLDRNKRQQASAGQDEQVQ</sequence>
<dbReference type="EMBL" id="GIFC01012654">
    <property type="protein sequence ID" value="MXU94737.1"/>
    <property type="molecule type" value="Transcribed_RNA"/>
</dbReference>
<dbReference type="AlphaFoldDB" id="A0A6B0UY16"/>
<keyword evidence="1" id="KW-0732">Signal</keyword>
<evidence type="ECO:0000313" key="2">
    <source>
        <dbReference type="EMBL" id="MXU94737.1"/>
    </source>
</evidence>
<feature type="chain" id="PRO_5025457317" evidence="1">
    <location>
        <begin position="16"/>
        <end position="169"/>
    </location>
</feature>
<protein>
    <submittedName>
        <fullName evidence="2">Putative secreted protein</fullName>
    </submittedName>
</protein>
<feature type="signal peptide" evidence="1">
    <location>
        <begin position="1"/>
        <end position="15"/>
    </location>
</feature>
<accession>A0A6B0UY16</accession>
<name>A0A6B0UY16_IXORI</name>